<dbReference type="InterPro" id="IPR036779">
    <property type="entry name" value="LysM_dom_sf"/>
</dbReference>
<feature type="compositionally biased region" description="Pro residues" evidence="1">
    <location>
        <begin position="283"/>
        <end position="299"/>
    </location>
</feature>
<evidence type="ECO:0000259" key="3">
    <source>
        <dbReference type="SMART" id="SM00257"/>
    </source>
</evidence>
<dbReference type="SMART" id="SM00257">
    <property type="entry name" value="LysM"/>
    <property type="match status" value="2"/>
</dbReference>
<dbReference type="Proteomes" id="UP000194360">
    <property type="component" value="Unassembled WGS sequence"/>
</dbReference>
<keyword evidence="2" id="KW-1133">Transmembrane helix</keyword>
<organism evidence="4 5">
    <name type="scientific">Pseudonocardia autotrophica</name>
    <name type="common">Amycolata autotrophica</name>
    <name type="synonym">Nocardia autotrophica</name>
    <dbReference type="NCBI Taxonomy" id="2074"/>
    <lineage>
        <taxon>Bacteria</taxon>
        <taxon>Bacillati</taxon>
        <taxon>Actinomycetota</taxon>
        <taxon>Actinomycetes</taxon>
        <taxon>Pseudonocardiales</taxon>
        <taxon>Pseudonocardiaceae</taxon>
        <taxon>Pseudonocardia</taxon>
    </lineage>
</organism>
<proteinExistence type="predicted"/>
<dbReference type="PANTHER" id="PTHR34700:SF4">
    <property type="entry name" value="PHAGE-LIKE ELEMENT PBSX PROTEIN XKDP"/>
    <property type="match status" value="1"/>
</dbReference>
<feature type="domain" description="LysM" evidence="3">
    <location>
        <begin position="157"/>
        <end position="213"/>
    </location>
</feature>
<feature type="region of interest" description="Disordered" evidence="1">
    <location>
        <begin position="283"/>
        <end position="326"/>
    </location>
</feature>
<keyword evidence="2" id="KW-0812">Transmembrane</keyword>
<dbReference type="Gene3D" id="3.10.350.10">
    <property type="entry name" value="LysM domain"/>
    <property type="match status" value="2"/>
</dbReference>
<dbReference type="InterPro" id="IPR052196">
    <property type="entry name" value="Bact_Kbp"/>
</dbReference>
<dbReference type="EMBL" id="MIGB01000018">
    <property type="protein sequence ID" value="OSY39323.1"/>
    <property type="molecule type" value="Genomic_DNA"/>
</dbReference>
<dbReference type="RefSeq" id="WP_085913794.1">
    <property type="nucleotide sequence ID" value="NZ_AP018920.1"/>
</dbReference>
<keyword evidence="2" id="KW-0472">Membrane</keyword>
<evidence type="ECO:0000256" key="2">
    <source>
        <dbReference type="SAM" id="Phobius"/>
    </source>
</evidence>
<feature type="transmembrane region" description="Helical" evidence="2">
    <location>
        <begin position="56"/>
        <end position="84"/>
    </location>
</feature>
<dbReference type="OrthoDB" id="8444614at2"/>
<feature type="region of interest" description="Disordered" evidence="1">
    <location>
        <begin position="681"/>
        <end position="734"/>
    </location>
</feature>
<evidence type="ECO:0000313" key="5">
    <source>
        <dbReference type="Proteomes" id="UP000194360"/>
    </source>
</evidence>
<keyword evidence="5" id="KW-1185">Reference proteome</keyword>
<feature type="transmembrane region" description="Helical" evidence="2">
    <location>
        <begin position="105"/>
        <end position="126"/>
    </location>
</feature>
<feature type="domain" description="LysM" evidence="3">
    <location>
        <begin position="219"/>
        <end position="275"/>
    </location>
</feature>
<feature type="transmembrane region" description="Helical" evidence="2">
    <location>
        <begin position="12"/>
        <end position="36"/>
    </location>
</feature>
<comment type="caution">
    <text evidence="4">The sequence shown here is derived from an EMBL/GenBank/DDBJ whole genome shotgun (WGS) entry which is preliminary data.</text>
</comment>
<dbReference type="AlphaFoldDB" id="A0A1Y2MVV5"/>
<evidence type="ECO:0000256" key="1">
    <source>
        <dbReference type="SAM" id="MobiDB-lite"/>
    </source>
</evidence>
<feature type="compositionally biased region" description="Low complexity" evidence="1">
    <location>
        <begin position="300"/>
        <end position="309"/>
    </location>
</feature>
<dbReference type="STRING" id="2074.BG845_03597"/>
<protein>
    <submittedName>
        <fullName evidence="4">LysM domain/BON superfamily protein</fullName>
    </submittedName>
</protein>
<accession>A0A1Y2MVV5</accession>
<sequence length="1026" mass="108276">MRLLSRVASALAATAAVAGIVVGIPTAFVLLIPPLIDRVVPEGMSVVELLLRPDDGTLLMAFLALVGVCAWFVLAVSIVGELVAALAHRSAPRINLPGFGLGRSIASALVAMMLGAGPAMAVPTAAITSTGLIQSDGTADLISVAAARSDPEPTGPVHVVMARDTLWRISETALGDPLRWREIYDLNAGREQADGGRLTEASVLDVGWRLFLPADAREVIRVEPGDTLTGLAAEHLGDPARADDLFAANTATPQPTGGVLADPDLIYPGWALALPATPLPHADPPVPAVPMPEATPPPAEETSTPTVVPSEPDSDADSTLVTPQPTPLPVPDIAASAGAEEAGPGLSIAALGVSSLVVGGMLTALAVRRRRQLRHRPSRHRIAVPADEPGRVEWSAQHAAQTSPTLHLDLALRSLAHPDRGDIPVPVLRSARLTCTDALVTLAESTSLPAPFVALSEHDQWRLDADDPLPVPADEAAGCCAPFPTLVSVATDDDRTLLIDLEQRGVLRIGGEPARCVALLRHIAAELATSHTAEDTEVLLVGLGDELPALNPEQLLVVTDLTTALTEIEHRTASVGAELQRLEITSVVEGRLRDVAADSWLPTVLLVATEPDQDERVRLDALAAADPGSSAVAVVVFDPADAELRIGDDGLLELPDIDDGPWQAAQLTENAGTHLAAILGSTADPPVPVGPAGNPEPWASGMQDDGSLSAPEDVDGSADTGIPEPRQPEPSADPGAARLLATVDHQDPHLDDDLTAWLDTGQPSVPMIAILGEPAVRAPGPFPTARPSWFAEVLVYLALHPLGVTTAKAVTDLWSDGRRISPGTIRHALYGARRWAGQGYGGDPEATFVSGMQNDSSYRLRGHLFDWDLFRRLRKRAQARHAAGHAGAVDDYSAALALIRGPVFSSLRPGGYAWLNNHDQRHDLQIPGFIVDTAHELVDIALAAQDTALARRAAEHARMVDIDAAFDRPLVDLMRIAHAEDNRAELEMYATVLLDARGFDVPEELAPDSFAVLHDLLPAGLRRPRS</sequence>
<dbReference type="PANTHER" id="PTHR34700">
    <property type="entry name" value="POTASSIUM BINDING PROTEIN KBP"/>
    <property type="match status" value="1"/>
</dbReference>
<dbReference type="InterPro" id="IPR018392">
    <property type="entry name" value="LysM"/>
</dbReference>
<evidence type="ECO:0000313" key="4">
    <source>
        <dbReference type="EMBL" id="OSY39323.1"/>
    </source>
</evidence>
<name>A0A1Y2MVV5_PSEAH</name>
<reference evidence="4 5" key="1">
    <citation type="submission" date="2016-09" db="EMBL/GenBank/DDBJ databases">
        <title>Pseudonocardia autotrophica DSM535, a candidate organism with high potential of specific P450 cytochromes.</title>
        <authorList>
            <person name="Grumaz C."/>
            <person name="Vainshtein Y."/>
            <person name="Kirstahler P."/>
            <person name="Sohn K."/>
        </authorList>
    </citation>
    <scope>NUCLEOTIDE SEQUENCE [LARGE SCALE GENOMIC DNA]</scope>
    <source>
        <strain evidence="4 5">DSM 535</strain>
    </source>
</reference>
<gene>
    <name evidence="4" type="ORF">BG845_03597</name>
</gene>